<dbReference type="RefSeq" id="WP_231058214.1">
    <property type="nucleotide sequence ID" value="NZ_JAJNOC010000003.1"/>
</dbReference>
<evidence type="ECO:0000259" key="1">
    <source>
        <dbReference type="SMART" id="SM00829"/>
    </source>
</evidence>
<comment type="caution">
    <text evidence="2">The sequence shown here is derived from an EMBL/GenBank/DDBJ whole genome shotgun (WGS) entry which is preliminary data.</text>
</comment>
<dbReference type="EMBL" id="JAJNOC010000003">
    <property type="protein sequence ID" value="MCD2516892.1"/>
    <property type="molecule type" value="Genomic_DNA"/>
</dbReference>
<dbReference type="CDD" id="cd05289">
    <property type="entry name" value="MDR_like_2"/>
    <property type="match status" value="1"/>
</dbReference>
<dbReference type="Pfam" id="PF13602">
    <property type="entry name" value="ADH_zinc_N_2"/>
    <property type="match status" value="1"/>
</dbReference>
<reference evidence="2" key="1">
    <citation type="submission" date="2021-11" db="EMBL/GenBank/DDBJ databases">
        <title>The complete genome of Massilia sp sp. G4R7.</title>
        <authorList>
            <person name="Liu L."/>
            <person name="Yue J."/>
            <person name="Yuan J."/>
            <person name="Yang F."/>
            <person name="Li L."/>
        </authorList>
    </citation>
    <scope>NUCLEOTIDE SEQUENCE</scope>
    <source>
        <strain evidence="2">G4R7</strain>
    </source>
</reference>
<dbReference type="InterPro" id="IPR020843">
    <property type="entry name" value="ER"/>
</dbReference>
<keyword evidence="3" id="KW-1185">Reference proteome</keyword>
<gene>
    <name evidence="2" type="ORF">LQ564_11300</name>
</gene>
<feature type="domain" description="Enoyl reductase (ER)" evidence="1">
    <location>
        <begin position="10"/>
        <end position="301"/>
    </location>
</feature>
<accession>A0ABS8Q755</accession>
<dbReference type="InterPro" id="IPR013154">
    <property type="entry name" value="ADH-like_N"/>
</dbReference>
<dbReference type="PANTHER" id="PTHR11695">
    <property type="entry name" value="ALCOHOL DEHYDROGENASE RELATED"/>
    <property type="match status" value="1"/>
</dbReference>
<dbReference type="InterPro" id="IPR036291">
    <property type="entry name" value="NAD(P)-bd_dom_sf"/>
</dbReference>
<dbReference type="InterPro" id="IPR011032">
    <property type="entry name" value="GroES-like_sf"/>
</dbReference>
<organism evidence="2 3">
    <name type="scientific">Massilia phyllostachyos</name>
    <dbReference type="NCBI Taxonomy" id="2898585"/>
    <lineage>
        <taxon>Bacteria</taxon>
        <taxon>Pseudomonadati</taxon>
        <taxon>Pseudomonadota</taxon>
        <taxon>Betaproteobacteria</taxon>
        <taxon>Burkholderiales</taxon>
        <taxon>Oxalobacteraceae</taxon>
        <taxon>Telluria group</taxon>
        <taxon>Massilia</taxon>
    </lineage>
</organism>
<dbReference type="SUPFAM" id="SSF51735">
    <property type="entry name" value="NAD(P)-binding Rossmann-fold domains"/>
    <property type="match status" value="1"/>
</dbReference>
<dbReference type="InterPro" id="IPR050700">
    <property type="entry name" value="YIM1/Zinc_Alcohol_DH_Fams"/>
</dbReference>
<dbReference type="Proteomes" id="UP001179361">
    <property type="component" value="Unassembled WGS sequence"/>
</dbReference>
<dbReference type="Pfam" id="PF08240">
    <property type="entry name" value="ADH_N"/>
    <property type="match status" value="1"/>
</dbReference>
<dbReference type="Gene3D" id="3.40.50.720">
    <property type="entry name" value="NAD(P)-binding Rossmann-like Domain"/>
    <property type="match status" value="1"/>
</dbReference>
<evidence type="ECO:0000313" key="2">
    <source>
        <dbReference type="EMBL" id="MCD2516892.1"/>
    </source>
</evidence>
<evidence type="ECO:0000313" key="3">
    <source>
        <dbReference type="Proteomes" id="UP001179361"/>
    </source>
</evidence>
<dbReference type="Gene3D" id="3.90.180.10">
    <property type="entry name" value="Medium-chain alcohol dehydrogenases, catalytic domain"/>
    <property type="match status" value="1"/>
</dbReference>
<name>A0ABS8Q755_9BURK</name>
<sequence>MQAVSINQYGDNGVLHIGPVDRPIPEAGQILVKVHAAGVNPVDWKIRGGAGQRMGLTLPLVLGGEISGVVTAVGEGVDRCAVGDAVYGIVKSGGFAEYVAVDAADMAPKPASLGFIDAAAIPLGALTAWQAMFGLAQLAAGQRLLITNGAGGVGSLAIQIANAAGAHVTAMASGRNEAFVRGLGADAVIDYTAGPFEAQARDMDVVFDTVGGDTYRRAFATLRPGGFLVTAVAFPLEEDGRQGVGVARVSCKPDAEQLAAIGALVEAGKLTPQVTTVLPLAQAGEALALSEAGRTRGKIVLRIAESQD</sequence>
<dbReference type="SMART" id="SM00829">
    <property type="entry name" value="PKS_ER"/>
    <property type="match status" value="1"/>
</dbReference>
<dbReference type="SUPFAM" id="SSF50129">
    <property type="entry name" value="GroES-like"/>
    <property type="match status" value="1"/>
</dbReference>
<proteinExistence type="predicted"/>
<dbReference type="PANTHER" id="PTHR11695:SF294">
    <property type="entry name" value="RETICULON-4-INTERACTING PROTEIN 1, MITOCHONDRIAL"/>
    <property type="match status" value="1"/>
</dbReference>
<protein>
    <submittedName>
        <fullName evidence="2">NADP-dependent oxidoreductase</fullName>
    </submittedName>
</protein>